<dbReference type="GO" id="GO:0042795">
    <property type="term" value="P:snRNA transcription by RNA polymerase II"/>
    <property type="evidence" value="ECO:0007669"/>
    <property type="project" value="TreeGrafter"/>
</dbReference>
<dbReference type="CDD" id="cd00167">
    <property type="entry name" value="SANT"/>
    <property type="match status" value="4"/>
</dbReference>
<feature type="domain" description="Myb-like" evidence="6">
    <location>
        <begin position="415"/>
        <end position="453"/>
    </location>
</feature>
<proteinExistence type="predicted"/>
<feature type="compositionally biased region" description="Low complexity" evidence="5">
    <location>
        <begin position="839"/>
        <end position="853"/>
    </location>
</feature>
<feature type="compositionally biased region" description="Low complexity" evidence="5">
    <location>
        <begin position="16"/>
        <end position="25"/>
    </location>
</feature>
<feature type="region of interest" description="Disordered" evidence="5">
    <location>
        <begin position="628"/>
        <end position="788"/>
    </location>
</feature>
<accession>A0A0D6EI22</accession>
<dbReference type="PROSITE" id="PS50090">
    <property type="entry name" value="MYB_LIKE"/>
    <property type="match status" value="4"/>
</dbReference>
<reference evidence="9" key="1">
    <citation type="submission" date="2015-02" db="EMBL/GenBank/DDBJ databases">
        <authorList>
            <person name="Gon?alves P."/>
        </authorList>
    </citation>
    <scope>NUCLEOTIDE SEQUENCE [LARGE SCALE GENOMIC DNA]</scope>
</reference>
<evidence type="ECO:0000256" key="5">
    <source>
        <dbReference type="SAM" id="MobiDB-lite"/>
    </source>
</evidence>
<dbReference type="SUPFAM" id="SSF46689">
    <property type="entry name" value="Homeodomain-like"/>
    <property type="match status" value="4"/>
</dbReference>
<feature type="domain" description="Myb-like" evidence="6">
    <location>
        <begin position="486"/>
        <end position="535"/>
    </location>
</feature>
<evidence type="ECO:0000259" key="7">
    <source>
        <dbReference type="PROSITE" id="PS51294"/>
    </source>
</evidence>
<evidence type="ECO:0000256" key="1">
    <source>
        <dbReference type="ARBA" id="ARBA00023015"/>
    </source>
</evidence>
<evidence type="ECO:0000256" key="3">
    <source>
        <dbReference type="ARBA" id="ARBA00023163"/>
    </source>
</evidence>
<dbReference type="PROSITE" id="PS51294">
    <property type="entry name" value="HTH_MYB"/>
    <property type="match status" value="2"/>
</dbReference>
<feature type="region of interest" description="Disordered" evidence="5">
    <location>
        <begin position="148"/>
        <end position="184"/>
    </location>
</feature>
<dbReference type="OrthoDB" id="2143914at2759"/>
<feature type="compositionally biased region" description="Low complexity" evidence="5">
    <location>
        <begin position="79"/>
        <end position="98"/>
    </location>
</feature>
<dbReference type="PANTHER" id="PTHR46621">
    <property type="entry name" value="SNRNA-ACTIVATING PROTEIN COMPLEX SUBUNIT 4"/>
    <property type="match status" value="1"/>
</dbReference>
<feature type="compositionally biased region" description="Basic residues" evidence="5">
    <location>
        <begin position="908"/>
        <end position="921"/>
    </location>
</feature>
<dbReference type="GO" id="GO:0001006">
    <property type="term" value="F:RNA polymerase III type 3 promoter sequence-specific DNA binding"/>
    <property type="evidence" value="ECO:0007669"/>
    <property type="project" value="TreeGrafter"/>
</dbReference>
<keyword evidence="1" id="KW-0805">Transcription regulation</keyword>
<dbReference type="Pfam" id="PF13921">
    <property type="entry name" value="Myb_DNA-bind_6"/>
    <property type="match status" value="1"/>
</dbReference>
<feature type="domain" description="Myb-like" evidence="6">
    <location>
        <begin position="592"/>
        <end position="639"/>
    </location>
</feature>
<feature type="domain" description="Myb-like" evidence="6">
    <location>
        <begin position="536"/>
        <end position="586"/>
    </location>
</feature>
<dbReference type="EMBL" id="CENE01000003">
    <property type="protein sequence ID" value="CEQ39443.1"/>
    <property type="molecule type" value="Genomic_DNA"/>
</dbReference>
<evidence type="ECO:0000256" key="2">
    <source>
        <dbReference type="ARBA" id="ARBA00023125"/>
    </source>
</evidence>
<dbReference type="InterPro" id="IPR001005">
    <property type="entry name" value="SANT/Myb"/>
</dbReference>
<evidence type="ECO:0000313" key="9">
    <source>
        <dbReference type="Proteomes" id="UP000243876"/>
    </source>
</evidence>
<feature type="region of interest" description="Disordered" evidence="5">
    <location>
        <begin position="801"/>
        <end position="921"/>
    </location>
</feature>
<dbReference type="AlphaFoldDB" id="A0A0D6EI22"/>
<feature type="region of interest" description="Disordered" evidence="5">
    <location>
        <begin position="9"/>
        <end position="28"/>
    </location>
</feature>
<dbReference type="InterPro" id="IPR009057">
    <property type="entry name" value="Homeodomain-like_sf"/>
</dbReference>
<evidence type="ECO:0000259" key="6">
    <source>
        <dbReference type="PROSITE" id="PS50090"/>
    </source>
</evidence>
<sequence>MQIDVEIRLGRRSRSQSRSSALSPRTCGCARPLRRARGSFERETMAQLPCSSSKLLPSSHLGLLSDVASSLDPALVDQPATSSSHHPSTSTASSPFSTLVQHPPHPSHAQEGDIPVHGPSTFARTPPHALDGHAQLDASLQQLIAGDGVREHASGSGSLPQMGGGVYDEEETEDEGEPDDERVLEETPADPDLQIQQLHQMDQQADISLAANQAYQNELLAIMKRLDAAKKRTVELQTLVKGMATELLAGADMKIVAPGTVEPALPWFKHKYGKVNSSGSFCDAKTAIDRFVLFQNLPPNPESEARDRYLSTIRWIPWSPSERALLRQEVMAHNHRAIALQAQATGEDLDDLLASTHPSFFVESVAGLDWDKIALVVRFHSPQILPTLPHLDLLSRQVSRRSALECKMQWLQHDHPRLNFKKWSKDETAKLLEIVEQHDGRDWVAIAEEVGVRLVPLSPANGCCRALIMRMQNNRTVWDCVRQYRRRPGQRSEWSKAQDEKLREGVRLYGENWQAVARHAGRNSNQCINRWTKSLKPSIKRGKWTAAEDDALRSAVAAVGQNWKHVAPRVGGRTDAQCRERWTNVLDPRLEKKKEWTEMDDALLLSAREDGKSWSVIAHQVFEDTRTDNACMRRHRDLNKQRPPKASKQPRKRSGPAAAGASAPAKKRKLKAQTEAPEALPEEEGEGTHGDIDVDSDNALLVPPPKPQQREFDSSPHPEGSVPGRVRYDILDFDDDDQGGESIAAAAAAAAIAASLSSQAERRASPSTARSARGKKRQSQAQVDAPEVVLEKYRVSEMDVDLELPVPPPKSQPAIASPAELEGPAPAAIDVPHLDADSDQSMAAAAAAASTTTDQEEELPPLPGGPQSLSQFARRASPMEVDADPPPAEVMPEVEQAVSQEKEGGMRRSGRARRAPKKMAG</sequence>
<feature type="compositionally biased region" description="Low complexity" evidence="5">
    <location>
        <begin position="655"/>
        <end position="664"/>
    </location>
</feature>
<dbReference type="SMART" id="SM00717">
    <property type="entry name" value="SANT"/>
    <property type="match status" value="5"/>
</dbReference>
<feature type="domain" description="HTH myb-type" evidence="7">
    <location>
        <begin position="536"/>
        <end position="590"/>
    </location>
</feature>
<feature type="region of interest" description="Disordered" evidence="5">
    <location>
        <begin position="76"/>
        <end position="130"/>
    </location>
</feature>
<evidence type="ECO:0000313" key="8">
    <source>
        <dbReference type="EMBL" id="CEQ39443.1"/>
    </source>
</evidence>
<dbReference type="InterPro" id="IPR051575">
    <property type="entry name" value="Myb-like_DNA-bd"/>
</dbReference>
<dbReference type="InterPro" id="IPR017930">
    <property type="entry name" value="Myb_dom"/>
</dbReference>
<dbReference type="PANTHER" id="PTHR46621:SF1">
    <property type="entry name" value="SNRNA-ACTIVATING PROTEIN COMPLEX SUBUNIT 4"/>
    <property type="match status" value="1"/>
</dbReference>
<dbReference type="Proteomes" id="UP000243876">
    <property type="component" value="Unassembled WGS sequence"/>
</dbReference>
<dbReference type="GO" id="GO:0000978">
    <property type="term" value="F:RNA polymerase II cis-regulatory region sequence-specific DNA binding"/>
    <property type="evidence" value="ECO:0007669"/>
    <property type="project" value="TreeGrafter"/>
</dbReference>
<feature type="compositionally biased region" description="Low complexity" evidence="5">
    <location>
        <begin position="743"/>
        <end position="754"/>
    </location>
</feature>
<feature type="domain" description="HTH myb-type" evidence="7">
    <location>
        <begin position="490"/>
        <end position="535"/>
    </location>
</feature>
<dbReference type="Gene3D" id="1.10.10.60">
    <property type="entry name" value="Homeodomain-like"/>
    <property type="match status" value="4"/>
</dbReference>
<dbReference type="GO" id="GO:0019185">
    <property type="term" value="C:snRNA-activating protein complex"/>
    <property type="evidence" value="ECO:0007669"/>
    <property type="project" value="TreeGrafter"/>
</dbReference>
<keyword evidence="2" id="KW-0238">DNA-binding</keyword>
<protein>
    <submittedName>
        <fullName evidence="8">SPOSA6832_00984-mRNA-1:cds</fullName>
    </submittedName>
</protein>
<dbReference type="GO" id="GO:0042796">
    <property type="term" value="P:snRNA transcription by RNA polymerase III"/>
    <property type="evidence" value="ECO:0007669"/>
    <property type="project" value="TreeGrafter"/>
</dbReference>
<feature type="compositionally biased region" description="Basic residues" evidence="5">
    <location>
        <begin position="632"/>
        <end position="654"/>
    </location>
</feature>
<name>A0A0D6EI22_SPOSA</name>
<keyword evidence="3" id="KW-0804">Transcription</keyword>
<evidence type="ECO:0000256" key="4">
    <source>
        <dbReference type="ARBA" id="ARBA00023242"/>
    </source>
</evidence>
<gene>
    <name evidence="8" type="primary">SPOSA6832_00984</name>
</gene>
<feature type="compositionally biased region" description="Acidic residues" evidence="5">
    <location>
        <begin position="167"/>
        <end position="184"/>
    </location>
</feature>
<keyword evidence="4" id="KW-0539">Nucleus</keyword>
<keyword evidence="9" id="KW-1185">Reference proteome</keyword>
<organism evidence="8 9">
    <name type="scientific">Sporidiobolus salmonicolor</name>
    <name type="common">Yeast-like fungus</name>
    <name type="synonym">Sporobolomyces salmonicolor</name>
    <dbReference type="NCBI Taxonomy" id="5005"/>
    <lineage>
        <taxon>Eukaryota</taxon>
        <taxon>Fungi</taxon>
        <taxon>Dikarya</taxon>
        <taxon>Basidiomycota</taxon>
        <taxon>Pucciniomycotina</taxon>
        <taxon>Microbotryomycetes</taxon>
        <taxon>Sporidiobolales</taxon>
        <taxon>Sporidiobolaceae</taxon>
        <taxon>Sporobolomyces</taxon>
    </lineage>
</organism>